<dbReference type="EMBL" id="GGEC01005320">
    <property type="protein sequence ID" value="MBW85803.1"/>
    <property type="molecule type" value="Transcribed_RNA"/>
</dbReference>
<name>A0A2P2IX64_RHIMU</name>
<dbReference type="AlphaFoldDB" id="A0A2P2IX64"/>
<accession>A0A2P2IX64</accession>
<organism evidence="1">
    <name type="scientific">Rhizophora mucronata</name>
    <name type="common">Asiatic mangrove</name>
    <dbReference type="NCBI Taxonomy" id="61149"/>
    <lineage>
        <taxon>Eukaryota</taxon>
        <taxon>Viridiplantae</taxon>
        <taxon>Streptophyta</taxon>
        <taxon>Embryophyta</taxon>
        <taxon>Tracheophyta</taxon>
        <taxon>Spermatophyta</taxon>
        <taxon>Magnoliopsida</taxon>
        <taxon>eudicotyledons</taxon>
        <taxon>Gunneridae</taxon>
        <taxon>Pentapetalae</taxon>
        <taxon>rosids</taxon>
        <taxon>fabids</taxon>
        <taxon>Malpighiales</taxon>
        <taxon>Rhizophoraceae</taxon>
        <taxon>Rhizophora</taxon>
    </lineage>
</organism>
<evidence type="ECO:0000313" key="1">
    <source>
        <dbReference type="EMBL" id="MBW85803.1"/>
    </source>
</evidence>
<proteinExistence type="predicted"/>
<reference evidence="1" key="1">
    <citation type="submission" date="2018-02" db="EMBL/GenBank/DDBJ databases">
        <title>Rhizophora mucronata_Transcriptome.</title>
        <authorList>
            <person name="Meera S.P."/>
            <person name="Sreeshan A."/>
            <person name="Augustine A."/>
        </authorList>
    </citation>
    <scope>NUCLEOTIDE SEQUENCE</scope>
    <source>
        <tissue evidence="1">Leaf</tissue>
    </source>
</reference>
<protein>
    <submittedName>
        <fullName evidence="1">Uncharacterized protein</fullName>
    </submittedName>
</protein>
<sequence length="28" mass="3410">MSTVDFCSRRFQEVHLLQRLNQKSFPEI</sequence>